<dbReference type="InParanoid" id="H2Y609"/>
<proteinExistence type="predicted"/>
<dbReference type="Proteomes" id="UP000007875">
    <property type="component" value="Unassembled WGS sequence"/>
</dbReference>
<evidence type="ECO:0000313" key="2">
    <source>
        <dbReference type="Proteomes" id="UP000007875"/>
    </source>
</evidence>
<dbReference type="AlphaFoldDB" id="H2Y609"/>
<dbReference type="Ensembl" id="ENSCSAVT00000000765.1">
    <property type="protein sequence ID" value="ENSCSAVP00000000757.1"/>
    <property type="gene ID" value="ENSCSAVG00000000427.1"/>
</dbReference>
<reference evidence="2" key="1">
    <citation type="submission" date="2003-08" db="EMBL/GenBank/DDBJ databases">
        <authorList>
            <person name="Birren B."/>
            <person name="Nusbaum C."/>
            <person name="Abebe A."/>
            <person name="Abouelleil A."/>
            <person name="Adekoya E."/>
            <person name="Ait-zahra M."/>
            <person name="Allen N."/>
            <person name="Allen T."/>
            <person name="An P."/>
            <person name="Anderson M."/>
            <person name="Anderson S."/>
            <person name="Arachchi H."/>
            <person name="Armbruster J."/>
            <person name="Bachantsang P."/>
            <person name="Baldwin J."/>
            <person name="Barry A."/>
            <person name="Bayul T."/>
            <person name="Blitshsteyn B."/>
            <person name="Bloom T."/>
            <person name="Blye J."/>
            <person name="Boguslavskiy L."/>
            <person name="Borowsky M."/>
            <person name="Boukhgalter B."/>
            <person name="Brunache A."/>
            <person name="Butler J."/>
            <person name="Calixte N."/>
            <person name="Calvo S."/>
            <person name="Camarata J."/>
            <person name="Campo K."/>
            <person name="Chang J."/>
            <person name="Cheshatsang Y."/>
            <person name="Citroen M."/>
            <person name="Collymore A."/>
            <person name="Considine T."/>
            <person name="Cook A."/>
            <person name="Cooke P."/>
            <person name="Corum B."/>
            <person name="Cuomo C."/>
            <person name="David R."/>
            <person name="Dawoe T."/>
            <person name="Degray S."/>
            <person name="Dodge S."/>
            <person name="Dooley K."/>
            <person name="Dorje P."/>
            <person name="Dorjee K."/>
            <person name="Dorris L."/>
            <person name="Duffey N."/>
            <person name="Dupes A."/>
            <person name="Elkins T."/>
            <person name="Engels R."/>
            <person name="Erickson J."/>
            <person name="Farina A."/>
            <person name="Faro S."/>
            <person name="Ferreira P."/>
            <person name="Fischer H."/>
            <person name="Fitzgerald M."/>
            <person name="Foley K."/>
            <person name="Gage D."/>
            <person name="Galagan J."/>
            <person name="Gearin G."/>
            <person name="Gnerre S."/>
            <person name="Gnirke A."/>
            <person name="Goyette A."/>
            <person name="Graham J."/>
            <person name="Grandbois E."/>
            <person name="Gyaltsen K."/>
            <person name="Hafez N."/>
            <person name="Hagopian D."/>
            <person name="Hagos B."/>
            <person name="Hall J."/>
            <person name="Hatcher B."/>
            <person name="Heller A."/>
            <person name="Higgins H."/>
            <person name="Honan T."/>
            <person name="Horn A."/>
            <person name="Houde N."/>
            <person name="Hughes L."/>
            <person name="Hulme W."/>
            <person name="Husby E."/>
            <person name="Iliev I."/>
            <person name="Jaffe D."/>
            <person name="Jones C."/>
            <person name="Kamal M."/>
            <person name="Kamat A."/>
            <person name="Kamvysselis M."/>
            <person name="Karlsson E."/>
            <person name="Kells C."/>
            <person name="Kieu A."/>
            <person name="Kisner P."/>
            <person name="Kodira C."/>
            <person name="Kulbokas E."/>
            <person name="Labutti K."/>
            <person name="Lama D."/>
            <person name="Landers T."/>
            <person name="Leger J."/>
            <person name="Levine S."/>
            <person name="Lewis D."/>
            <person name="Lewis T."/>
            <person name="Lindblad-toh K."/>
            <person name="Liu X."/>
            <person name="Lokyitsang T."/>
            <person name="Lokyitsang Y."/>
            <person name="Lucien O."/>
            <person name="Lui A."/>
            <person name="Ma L.J."/>
            <person name="Mabbitt R."/>
            <person name="Macdonald J."/>
            <person name="Maclean C."/>
            <person name="Major J."/>
            <person name="Manning J."/>
            <person name="Marabella R."/>
            <person name="Maru K."/>
            <person name="Matthews C."/>
            <person name="Mauceli E."/>
            <person name="Mccarthy M."/>
            <person name="Mcdonough S."/>
            <person name="Mcghee T."/>
            <person name="Meldrim J."/>
            <person name="Meneus L."/>
            <person name="Mesirov J."/>
            <person name="Mihalev A."/>
            <person name="Mihova T."/>
            <person name="Mikkelsen T."/>
            <person name="Mlenga V."/>
            <person name="Moru K."/>
            <person name="Mozes J."/>
            <person name="Mulrain L."/>
            <person name="Munson G."/>
            <person name="Naylor J."/>
            <person name="Newes C."/>
            <person name="Nguyen C."/>
            <person name="Nguyen N."/>
            <person name="Nguyen T."/>
            <person name="Nicol R."/>
            <person name="Nielsen C."/>
            <person name="Nizzari M."/>
            <person name="Norbu C."/>
            <person name="Norbu N."/>
            <person name="O'donnell P."/>
            <person name="Okoawo O."/>
            <person name="O'leary S."/>
            <person name="Omotosho B."/>
            <person name="O'neill K."/>
            <person name="Osman S."/>
            <person name="Parker S."/>
            <person name="Perrin D."/>
            <person name="Phunkhang P."/>
            <person name="Piqani B."/>
            <person name="Purcell S."/>
            <person name="Rachupka T."/>
            <person name="Ramasamy U."/>
            <person name="Rameau R."/>
            <person name="Ray V."/>
            <person name="Raymond C."/>
            <person name="Retta R."/>
            <person name="Richardson S."/>
            <person name="Rise C."/>
            <person name="Rodriguez J."/>
            <person name="Rogers J."/>
            <person name="Rogov P."/>
            <person name="Rutman M."/>
            <person name="Schupbach R."/>
            <person name="Seaman C."/>
            <person name="Settipalli S."/>
            <person name="Sharpe T."/>
            <person name="Sheridan J."/>
            <person name="Sherpa N."/>
            <person name="Shi J."/>
            <person name="Smirnov S."/>
            <person name="Smith C."/>
            <person name="Sougnez C."/>
            <person name="Spencer B."/>
            <person name="Stalker J."/>
            <person name="Stange-thomann N."/>
            <person name="Stavropoulos S."/>
            <person name="Stetson K."/>
            <person name="Stone C."/>
            <person name="Stone S."/>
            <person name="Stubbs M."/>
            <person name="Talamas J."/>
            <person name="Tchuinga P."/>
            <person name="Tenzing P."/>
            <person name="Tesfaye S."/>
            <person name="Theodore J."/>
            <person name="Thoulutsang Y."/>
            <person name="Topham K."/>
            <person name="Towey S."/>
            <person name="Tsamla T."/>
            <person name="Tsomo N."/>
            <person name="Vallee D."/>
            <person name="Vassiliev H."/>
            <person name="Venkataraman V."/>
            <person name="Vinson J."/>
            <person name="Vo A."/>
            <person name="Wade C."/>
            <person name="Wang S."/>
            <person name="Wangchuk T."/>
            <person name="Wangdi T."/>
            <person name="Whittaker C."/>
            <person name="Wilkinson J."/>
            <person name="Wu Y."/>
            <person name="Wyman D."/>
            <person name="Yadav S."/>
            <person name="Yang S."/>
            <person name="Yang X."/>
            <person name="Yeager S."/>
            <person name="Yee E."/>
            <person name="Young G."/>
            <person name="Zainoun J."/>
            <person name="Zembeck L."/>
            <person name="Zimmer A."/>
            <person name="Zody M."/>
            <person name="Lander E."/>
        </authorList>
    </citation>
    <scope>NUCLEOTIDE SEQUENCE [LARGE SCALE GENOMIC DNA]</scope>
</reference>
<name>H2Y609_CIOSA</name>
<reference evidence="1" key="2">
    <citation type="submission" date="2025-08" db="UniProtKB">
        <authorList>
            <consortium name="Ensembl"/>
        </authorList>
    </citation>
    <scope>IDENTIFICATION</scope>
</reference>
<accession>H2Y609</accession>
<dbReference type="HOGENOM" id="CLU_3361977_0_0_1"/>
<organism evidence="1 2">
    <name type="scientific">Ciona savignyi</name>
    <name type="common">Pacific transparent sea squirt</name>
    <dbReference type="NCBI Taxonomy" id="51511"/>
    <lineage>
        <taxon>Eukaryota</taxon>
        <taxon>Metazoa</taxon>
        <taxon>Chordata</taxon>
        <taxon>Tunicata</taxon>
        <taxon>Ascidiacea</taxon>
        <taxon>Phlebobranchia</taxon>
        <taxon>Cionidae</taxon>
        <taxon>Ciona</taxon>
    </lineage>
</organism>
<keyword evidence="2" id="KW-1185">Reference proteome</keyword>
<protein>
    <submittedName>
        <fullName evidence="1">Uncharacterized protein</fullName>
    </submittedName>
</protein>
<sequence>MDKRPMTPSYDNMRLDICKKEYNIKLRKIFEPGKFI</sequence>
<reference evidence="1" key="3">
    <citation type="submission" date="2025-09" db="UniProtKB">
        <authorList>
            <consortium name="Ensembl"/>
        </authorList>
    </citation>
    <scope>IDENTIFICATION</scope>
</reference>
<evidence type="ECO:0000313" key="1">
    <source>
        <dbReference type="Ensembl" id="ENSCSAVP00000000757.1"/>
    </source>
</evidence>